<name>A0A369IYJ1_HYPMA</name>
<accession>A0A369IYJ1</accession>
<proteinExistence type="predicted"/>
<dbReference type="SMART" id="SM00485">
    <property type="entry name" value="XPGN"/>
    <property type="match status" value="1"/>
</dbReference>
<dbReference type="GO" id="GO:0005737">
    <property type="term" value="C:cytoplasm"/>
    <property type="evidence" value="ECO:0007669"/>
    <property type="project" value="TreeGrafter"/>
</dbReference>
<reference evidence="5" key="1">
    <citation type="submission" date="2018-04" db="EMBL/GenBank/DDBJ databases">
        <title>Whole genome sequencing of Hypsizygus marmoreus.</title>
        <authorList>
            <person name="Choi I.-G."/>
            <person name="Min B."/>
            <person name="Kim J.-G."/>
            <person name="Kim S."/>
            <person name="Oh Y.-L."/>
            <person name="Kong W.-S."/>
            <person name="Park H."/>
            <person name="Jeong J."/>
            <person name="Song E.-S."/>
        </authorList>
    </citation>
    <scope>NUCLEOTIDE SEQUENCE [LARGE SCALE GENOMIC DNA]</scope>
    <source>
        <strain evidence="5">51987-8</strain>
    </source>
</reference>
<dbReference type="OrthoDB" id="1937206at2759"/>
<dbReference type="InParanoid" id="A0A369IYJ1"/>
<dbReference type="SUPFAM" id="SSF88723">
    <property type="entry name" value="PIN domain-like"/>
    <property type="match status" value="1"/>
</dbReference>
<organism evidence="5 6">
    <name type="scientific">Hypsizygus marmoreus</name>
    <name type="common">White beech mushroom</name>
    <name type="synonym">Agaricus marmoreus</name>
    <dbReference type="NCBI Taxonomy" id="39966"/>
    <lineage>
        <taxon>Eukaryota</taxon>
        <taxon>Fungi</taxon>
        <taxon>Dikarya</taxon>
        <taxon>Basidiomycota</taxon>
        <taxon>Agaricomycotina</taxon>
        <taxon>Agaricomycetes</taxon>
        <taxon>Agaricomycetidae</taxon>
        <taxon>Agaricales</taxon>
        <taxon>Tricholomatineae</taxon>
        <taxon>Lyophyllaceae</taxon>
        <taxon>Hypsizygus</taxon>
    </lineage>
</organism>
<feature type="compositionally biased region" description="Basic and acidic residues" evidence="3">
    <location>
        <begin position="113"/>
        <end position="135"/>
    </location>
</feature>
<keyword evidence="5" id="KW-0255">Endonuclease</keyword>
<dbReference type="InterPro" id="IPR006085">
    <property type="entry name" value="XPG_DNA_repair_N"/>
</dbReference>
<dbReference type="GO" id="GO:0008409">
    <property type="term" value="F:5'-3' exonuclease activity"/>
    <property type="evidence" value="ECO:0007669"/>
    <property type="project" value="TreeGrafter"/>
</dbReference>
<evidence type="ECO:0000256" key="3">
    <source>
        <dbReference type="SAM" id="MobiDB-lite"/>
    </source>
</evidence>
<protein>
    <submittedName>
        <fullName evidence="5">Flap endonuclease 1</fullName>
    </submittedName>
</protein>
<dbReference type="GO" id="GO:0005634">
    <property type="term" value="C:nucleus"/>
    <property type="evidence" value="ECO:0007669"/>
    <property type="project" value="TreeGrafter"/>
</dbReference>
<evidence type="ECO:0000259" key="4">
    <source>
        <dbReference type="SMART" id="SM00485"/>
    </source>
</evidence>
<feature type="domain" description="XPG N-terminal" evidence="4">
    <location>
        <begin position="27"/>
        <end position="117"/>
    </location>
</feature>
<keyword evidence="6" id="KW-1185">Reference proteome</keyword>
<dbReference type="InterPro" id="IPR006084">
    <property type="entry name" value="XPG/Rad2"/>
</dbReference>
<dbReference type="Gene3D" id="3.40.50.1010">
    <property type="entry name" value="5'-nuclease"/>
    <property type="match status" value="1"/>
</dbReference>
<evidence type="ECO:0000256" key="1">
    <source>
        <dbReference type="ARBA" id="ARBA00022723"/>
    </source>
</evidence>
<comment type="caution">
    <text evidence="5">The sequence shown here is derived from an EMBL/GenBank/DDBJ whole genome shotgun (WGS) entry which is preliminary data.</text>
</comment>
<dbReference type="EMBL" id="LUEZ02000096">
    <property type="protein sequence ID" value="RDB14829.1"/>
    <property type="molecule type" value="Genomic_DNA"/>
</dbReference>
<dbReference type="PANTHER" id="PTHR11081">
    <property type="entry name" value="FLAP ENDONUCLEASE FAMILY MEMBER"/>
    <property type="match status" value="1"/>
</dbReference>
<dbReference type="PANTHER" id="PTHR11081:SF9">
    <property type="entry name" value="FLAP ENDONUCLEASE 1"/>
    <property type="match status" value="1"/>
</dbReference>
<dbReference type="InterPro" id="IPR029060">
    <property type="entry name" value="PIN-like_dom_sf"/>
</dbReference>
<dbReference type="STRING" id="39966.A0A369IYJ1"/>
<evidence type="ECO:0000313" key="5">
    <source>
        <dbReference type="EMBL" id="RDB14829.1"/>
    </source>
</evidence>
<dbReference type="Pfam" id="PF00752">
    <property type="entry name" value="XPG_N"/>
    <property type="match status" value="1"/>
</dbReference>
<keyword evidence="5" id="KW-0540">Nuclease</keyword>
<sequence length="162" mass="17974">MGAIPPLLEVHSVRRVHRDDVLQAACMTITASNWILDSPASLHAVFIGNLIGLRISTKGRRNAQQGRRGVNESSYGFFCRTIRIVENGVKPAYMFDGKPPELKKGVLSKRFEKQAEAKEGGSEAKETGTDEEMGKFSRRTVKVSREHNEPQSLVSKMGAFRS</sequence>
<evidence type="ECO:0000313" key="6">
    <source>
        <dbReference type="Proteomes" id="UP000076154"/>
    </source>
</evidence>
<dbReference type="GO" id="GO:0046872">
    <property type="term" value="F:metal ion binding"/>
    <property type="evidence" value="ECO:0007669"/>
    <property type="project" value="UniProtKB-KW"/>
</dbReference>
<dbReference type="Proteomes" id="UP000076154">
    <property type="component" value="Unassembled WGS sequence"/>
</dbReference>
<feature type="region of interest" description="Disordered" evidence="3">
    <location>
        <begin position="113"/>
        <end position="162"/>
    </location>
</feature>
<keyword evidence="2" id="KW-0460">Magnesium</keyword>
<evidence type="ECO:0000256" key="2">
    <source>
        <dbReference type="ARBA" id="ARBA00022842"/>
    </source>
</evidence>
<gene>
    <name evidence="5" type="primary">FEN1_2</name>
    <name evidence="5" type="ORF">Hypma_016450</name>
</gene>
<keyword evidence="1" id="KW-0479">Metal-binding</keyword>
<dbReference type="GO" id="GO:0017108">
    <property type="term" value="F:5'-flap endonuclease activity"/>
    <property type="evidence" value="ECO:0007669"/>
    <property type="project" value="TreeGrafter"/>
</dbReference>
<keyword evidence="5" id="KW-0378">Hydrolase</keyword>
<dbReference type="AlphaFoldDB" id="A0A369IYJ1"/>